<feature type="transmembrane region" description="Helical" evidence="1">
    <location>
        <begin position="20"/>
        <end position="42"/>
    </location>
</feature>
<comment type="caution">
    <text evidence="2">The sequence shown here is derived from an EMBL/GenBank/DDBJ whole genome shotgun (WGS) entry which is preliminary data.</text>
</comment>
<organism evidence="2 3">
    <name type="scientific">Streptococcus gallolyticus</name>
    <dbReference type="NCBI Taxonomy" id="315405"/>
    <lineage>
        <taxon>Bacteria</taxon>
        <taxon>Bacillati</taxon>
        <taxon>Bacillota</taxon>
        <taxon>Bacilli</taxon>
        <taxon>Lactobacillales</taxon>
        <taxon>Streptococcaceae</taxon>
        <taxon>Streptococcus</taxon>
    </lineage>
</organism>
<dbReference type="PATRIC" id="fig|315405.11.peg.1214"/>
<evidence type="ECO:0000313" key="3">
    <source>
        <dbReference type="Proteomes" id="UP000070198"/>
    </source>
</evidence>
<dbReference type="AlphaFoldDB" id="A0A139MXS6"/>
<keyword evidence="1" id="KW-1133">Transmembrane helix</keyword>
<reference evidence="2 3" key="1">
    <citation type="submission" date="2016-01" db="EMBL/GenBank/DDBJ databases">
        <title>Highly variable Streptococcus oralis are common among viridans streptococci isolated from primates.</title>
        <authorList>
            <person name="Denapaite D."/>
            <person name="Rieger M."/>
            <person name="Koendgen S."/>
            <person name="Brueckner R."/>
            <person name="Ochigava I."/>
            <person name="Kappeler P."/>
            <person name="Maetz-Rensing K."/>
            <person name="Leendertz F."/>
            <person name="Hakenbeck R."/>
        </authorList>
    </citation>
    <scope>NUCLEOTIDE SEQUENCE [LARGE SCALE GENOMIC DNA]</scope>
    <source>
        <strain evidence="2 3">DD02</strain>
    </source>
</reference>
<evidence type="ECO:0000313" key="2">
    <source>
        <dbReference type="EMBL" id="KXT68533.1"/>
    </source>
</evidence>
<protein>
    <recommendedName>
        <fullName evidence="4">MtN3 and saliva related transmembrane protein</fullName>
    </recommendedName>
</protein>
<name>A0A139MXS6_9STRE</name>
<keyword evidence="1" id="KW-0472">Membrane</keyword>
<sequence>MSVTGMLLWLAHGISISDIALIAANSISATLAGTILICKLIYK</sequence>
<dbReference type="Proteomes" id="UP000070198">
    <property type="component" value="Unassembled WGS sequence"/>
</dbReference>
<gene>
    <name evidence="2" type="ORF">SGADD02_01025</name>
</gene>
<evidence type="ECO:0000256" key="1">
    <source>
        <dbReference type="SAM" id="Phobius"/>
    </source>
</evidence>
<dbReference type="Gene3D" id="1.20.1280.290">
    <property type="match status" value="1"/>
</dbReference>
<evidence type="ECO:0008006" key="4">
    <source>
        <dbReference type="Google" id="ProtNLM"/>
    </source>
</evidence>
<keyword evidence="1" id="KW-0812">Transmembrane</keyword>
<proteinExistence type="predicted"/>
<dbReference type="EMBL" id="LQOF01000221">
    <property type="protein sequence ID" value="KXT68533.1"/>
    <property type="molecule type" value="Genomic_DNA"/>
</dbReference>
<accession>A0A139MXS6</accession>